<evidence type="ECO:0000313" key="4">
    <source>
        <dbReference type="Proteomes" id="UP000199076"/>
    </source>
</evidence>
<evidence type="ECO:0000313" key="3">
    <source>
        <dbReference type="EMBL" id="SDF65492.1"/>
    </source>
</evidence>
<reference evidence="4" key="1">
    <citation type="submission" date="2016-10" db="EMBL/GenBank/DDBJ databases">
        <authorList>
            <person name="Varghese N."/>
            <person name="Submissions S."/>
        </authorList>
    </citation>
    <scope>NUCLEOTIDE SEQUENCE [LARGE SCALE GENOMIC DNA]</scope>
    <source>
        <strain evidence="4">IBRC-M 10760</strain>
    </source>
</reference>
<name>A0A1G7MUS2_9EURY</name>
<dbReference type="AlphaFoldDB" id="A0A1G7MUS2"/>
<feature type="transmembrane region" description="Helical" evidence="2">
    <location>
        <begin position="20"/>
        <end position="38"/>
    </location>
</feature>
<protein>
    <submittedName>
        <fullName evidence="3">Uncharacterized protein</fullName>
    </submittedName>
</protein>
<keyword evidence="2" id="KW-0472">Membrane</keyword>
<organism evidence="3 4">
    <name type="scientific">Halorientalis regularis</name>
    <dbReference type="NCBI Taxonomy" id="660518"/>
    <lineage>
        <taxon>Archaea</taxon>
        <taxon>Methanobacteriati</taxon>
        <taxon>Methanobacteriota</taxon>
        <taxon>Stenosarchaea group</taxon>
        <taxon>Halobacteria</taxon>
        <taxon>Halobacteriales</taxon>
        <taxon>Haloarculaceae</taxon>
        <taxon>Halorientalis</taxon>
    </lineage>
</organism>
<dbReference type="Proteomes" id="UP000199076">
    <property type="component" value="Unassembled WGS sequence"/>
</dbReference>
<proteinExistence type="predicted"/>
<gene>
    <name evidence="3" type="ORF">SAMN05216218_10872</name>
</gene>
<dbReference type="STRING" id="660518.SAMN05216218_10872"/>
<keyword evidence="2" id="KW-1133">Transmembrane helix</keyword>
<feature type="region of interest" description="Disordered" evidence="1">
    <location>
        <begin position="46"/>
        <end position="72"/>
    </location>
</feature>
<sequence>MAVLAPGGVPDPWLTFLTEITGAIPLVALVVLVVLLYGRDTLANRSVPGPEVLGLGSRADSTAQSSGTITGE</sequence>
<dbReference type="EMBL" id="FNBK01000008">
    <property type="protein sequence ID" value="SDF65492.1"/>
    <property type="molecule type" value="Genomic_DNA"/>
</dbReference>
<accession>A0A1G7MUS2</accession>
<keyword evidence="4" id="KW-1185">Reference proteome</keyword>
<evidence type="ECO:0000256" key="2">
    <source>
        <dbReference type="SAM" id="Phobius"/>
    </source>
</evidence>
<feature type="compositionally biased region" description="Polar residues" evidence="1">
    <location>
        <begin position="59"/>
        <end position="72"/>
    </location>
</feature>
<keyword evidence="2" id="KW-0812">Transmembrane</keyword>
<evidence type="ECO:0000256" key="1">
    <source>
        <dbReference type="SAM" id="MobiDB-lite"/>
    </source>
</evidence>